<dbReference type="PROSITE" id="PS50887">
    <property type="entry name" value="GGDEF"/>
    <property type="match status" value="1"/>
</dbReference>
<evidence type="ECO:0000259" key="3">
    <source>
        <dbReference type="PROSITE" id="PS50883"/>
    </source>
</evidence>
<proteinExistence type="predicted"/>
<keyword evidence="1" id="KW-0472">Membrane</keyword>
<dbReference type="Pfam" id="PF08447">
    <property type="entry name" value="PAS_3"/>
    <property type="match status" value="1"/>
</dbReference>
<dbReference type="SMART" id="SM00086">
    <property type="entry name" value="PAC"/>
    <property type="match status" value="1"/>
</dbReference>
<organism evidence="5 6">
    <name type="scientific">Clostridium disporicum</name>
    <dbReference type="NCBI Taxonomy" id="84024"/>
    <lineage>
        <taxon>Bacteria</taxon>
        <taxon>Bacillati</taxon>
        <taxon>Bacillota</taxon>
        <taxon>Clostridia</taxon>
        <taxon>Eubacteriales</taxon>
        <taxon>Clostridiaceae</taxon>
        <taxon>Clostridium</taxon>
    </lineage>
</organism>
<dbReference type="SMART" id="SM00052">
    <property type="entry name" value="EAL"/>
    <property type="match status" value="1"/>
</dbReference>
<feature type="transmembrane region" description="Helical" evidence="1">
    <location>
        <begin position="24"/>
        <end position="41"/>
    </location>
</feature>
<dbReference type="InterPro" id="IPR035965">
    <property type="entry name" value="PAS-like_dom_sf"/>
</dbReference>
<feature type="domain" description="GGDEF" evidence="4">
    <location>
        <begin position="345"/>
        <end position="478"/>
    </location>
</feature>
<dbReference type="InterPro" id="IPR052155">
    <property type="entry name" value="Biofilm_reg_signaling"/>
</dbReference>
<evidence type="ECO:0000259" key="2">
    <source>
        <dbReference type="PROSITE" id="PS50113"/>
    </source>
</evidence>
<dbReference type="PROSITE" id="PS50883">
    <property type="entry name" value="EAL"/>
    <property type="match status" value="1"/>
</dbReference>
<dbReference type="EC" id="3.1.4.52" evidence="5"/>
<dbReference type="PANTHER" id="PTHR44757">
    <property type="entry name" value="DIGUANYLATE CYCLASE DGCP"/>
    <property type="match status" value="1"/>
</dbReference>
<dbReference type="InterPro" id="IPR000700">
    <property type="entry name" value="PAS-assoc_C"/>
</dbReference>
<dbReference type="GO" id="GO:0071111">
    <property type="term" value="F:cyclic-guanylate-specific phosphodiesterase activity"/>
    <property type="evidence" value="ECO:0007669"/>
    <property type="project" value="UniProtKB-EC"/>
</dbReference>
<dbReference type="EMBL" id="CYZX01000019">
    <property type="protein sequence ID" value="CUO91434.1"/>
    <property type="molecule type" value="Genomic_DNA"/>
</dbReference>
<dbReference type="InterPro" id="IPR043128">
    <property type="entry name" value="Rev_trsase/Diguanyl_cyclase"/>
</dbReference>
<dbReference type="RefSeq" id="WP_242855953.1">
    <property type="nucleotide sequence ID" value="NZ_CABIXQ010000019.1"/>
</dbReference>
<dbReference type="InterPro" id="IPR001633">
    <property type="entry name" value="EAL_dom"/>
</dbReference>
<dbReference type="InterPro" id="IPR029787">
    <property type="entry name" value="Nucleotide_cyclase"/>
</dbReference>
<dbReference type="Proteomes" id="UP000095594">
    <property type="component" value="Unassembled WGS sequence"/>
</dbReference>
<name>A0A174IVL4_9CLOT</name>
<dbReference type="Pfam" id="PF00563">
    <property type="entry name" value="EAL"/>
    <property type="match status" value="1"/>
</dbReference>
<dbReference type="PANTHER" id="PTHR44757:SF2">
    <property type="entry name" value="BIOFILM ARCHITECTURE MAINTENANCE PROTEIN MBAA"/>
    <property type="match status" value="1"/>
</dbReference>
<dbReference type="AlphaFoldDB" id="A0A174IVL4"/>
<evidence type="ECO:0000313" key="5">
    <source>
        <dbReference type="EMBL" id="CUO91434.1"/>
    </source>
</evidence>
<dbReference type="NCBIfam" id="TIGR00229">
    <property type="entry name" value="sensory_box"/>
    <property type="match status" value="1"/>
</dbReference>
<dbReference type="InterPro" id="IPR000014">
    <property type="entry name" value="PAS"/>
</dbReference>
<protein>
    <submittedName>
        <fullName evidence="5">Diguanylate cyclase/phosphodiesterase</fullName>
        <ecNumber evidence="5">3.1.4.52</ecNumber>
    </submittedName>
</protein>
<dbReference type="InterPro" id="IPR000160">
    <property type="entry name" value="GGDEF_dom"/>
</dbReference>
<evidence type="ECO:0000256" key="1">
    <source>
        <dbReference type="SAM" id="Phobius"/>
    </source>
</evidence>
<feature type="domain" description="EAL" evidence="3">
    <location>
        <begin position="487"/>
        <end position="739"/>
    </location>
</feature>
<dbReference type="Pfam" id="PF00990">
    <property type="entry name" value="GGDEF"/>
    <property type="match status" value="1"/>
</dbReference>
<dbReference type="PROSITE" id="PS50113">
    <property type="entry name" value="PAC"/>
    <property type="match status" value="1"/>
</dbReference>
<evidence type="ECO:0000313" key="6">
    <source>
        <dbReference type="Proteomes" id="UP000095594"/>
    </source>
</evidence>
<reference evidence="5 6" key="1">
    <citation type="submission" date="2015-09" db="EMBL/GenBank/DDBJ databases">
        <authorList>
            <consortium name="Pathogen Informatics"/>
        </authorList>
    </citation>
    <scope>NUCLEOTIDE SEQUENCE [LARGE SCALE GENOMIC DNA]</scope>
    <source>
        <strain evidence="5 6">2789STDY5834856</strain>
    </source>
</reference>
<dbReference type="Gene3D" id="3.30.70.270">
    <property type="match status" value="1"/>
</dbReference>
<dbReference type="SUPFAM" id="SSF55785">
    <property type="entry name" value="PYP-like sensor domain (PAS domain)"/>
    <property type="match status" value="2"/>
</dbReference>
<dbReference type="NCBIfam" id="TIGR00254">
    <property type="entry name" value="GGDEF"/>
    <property type="match status" value="1"/>
</dbReference>
<accession>A0A174IVL4</accession>
<dbReference type="InterPro" id="IPR013655">
    <property type="entry name" value="PAS_fold_3"/>
</dbReference>
<dbReference type="SUPFAM" id="SSF141868">
    <property type="entry name" value="EAL domain-like"/>
    <property type="match status" value="1"/>
</dbReference>
<keyword evidence="5" id="KW-0378">Hydrolase</keyword>
<sequence>MKNILDGAIVFIISVFILFSNEVYYLKLFGILAIAIIIYINQRRKSEIRQKENELKINTERYIMAIEAMDGAVWEWDEKSEKIYISNMMTSLLSLDSNYLDREEWYKYIVEEDRERVKQEIDNICINRLKSDLMLSYRVKDIEGDVKYLSYKAKGKLKGGVFYLTGVLTDITKKRITDIVMRDKYEKYKQVIEGSKDIVFCINFKKGLISFDSKIKKYIKAEDENGEVIIFYNEWLNCIYSGDKDNYSRAVNKVILDSKSEFYEMEYRILTKDNNIIWLNSKGKKVKLDNGEIYIYGSLSDITQRKQSEIEIHFMSYYDDVTGIPNRRYFMKELEIALDRCTENDKLALVFIDLDNFKIINDTYGHYIGDLALKGVCEKLYSVLETDNILARFGGDEFILIIENISDLSKVKTILDNVLNEFKKPLKIDNKDIYCAFSIGVSIYPDNANSIDSLLKYADIAMYIAKENGKNRYEFFHENILSLMNREFEIEKFLRTAIDKDEIYLNFQPKVSLVNDNVDGFEILVRWKNKKLGVVPPNQFIPIAESNGMIIDIGRVIIDRSFKKCKELSLIVKERFNFAINISDIQLRDENFIDFVSEKLNEYDISPEYIEFEITESVIMQSVSKNIDTILKLKELGITIALDDFGTGYSSLNYLRRLPIDVLKIDKSFIDGIGLDKKSDKIAKSIIELAHSLNLKVVAEGVENKEQFNYLNYINCDIIQGYYFSKPTEFDEIKDMLLI</sequence>
<dbReference type="InterPro" id="IPR035919">
    <property type="entry name" value="EAL_sf"/>
</dbReference>
<evidence type="ECO:0000259" key="4">
    <source>
        <dbReference type="PROSITE" id="PS50887"/>
    </source>
</evidence>
<dbReference type="SUPFAM" id="SSF55073">
    <property type="entry name" value="Nucleotide cyclase"/>
    <property type="match status" value="1"/>
</dbReference>
<dbReference type="InterPro" id="IPR001610">
    <property type="entry name" value="PAC"/>
</dbReference>
<feature type="domain" description="PAC" evidence="2">
    <location>
        <begin position="263"/>
        <end position="314"/>
    </location>
</feature>
<dbReference type="CDD" id="cd01948">
    <property type="entry name" value="EAL"/>
    <property type="match status" value="1"/>
</dbReference>
<keyword evidence="1" id="KW-1133">Transmembrane helix</keyword>
<dbReference type="SMART" id="SM00267">
    <property type="entry name" value="GGDEF"/>
    <property type="match status" value="1"/>
</dbReference>
<keyword evidence="1" id="KW-0812">Transmembrane</keyword>
<dbReference type="Gene3D" id="3.20.20.450">
    <property type="entry name" value="EAL domain"/>
    <property type="match status" value="1"/>
</dbReference>
<gene>
    <name evidence="5" type="primary">gmr</name>
    <name evidence="5" type="ORF">ERS852471_02594</name>
</gene>
<dbReference type="CDD" id="cd01949">
    <property type="entry name" value="GGDEF"/>
    <property type="match status" value="1"/>
</dbReference>
<dbReference type="Gene3D" id="3.30.450.20">
    <property type="entry name" value="PAS domain"/>
    <property type="match status" value="2"/>
</dbReference>